<name>A0ABX4ZRC7_9PAST</name>
<dbReference type="Proteomes" id="UP000237229">
    <property type="component" value="Unassembled WGS sequence"/>
</dbReference>
<dbReference type="RefSeq" id="WP_103855591.1">
    <property type="nucleotide sequence ID" value="NZ_CBCSDH010000025.1"/>
</dbReference>
<sequence>MLRNEIERIVAKSILVVCGSSPYKLILPHVRNSLLIDEILDDIDAFSLKDPASKNNPRNILGAVVD</sequence>
<comment type="caution">
    <text evidence="1">The sequence shown here is derived from an EMBL/GenBank/DDBJ whole genome shotgun (WGS) entry which is preliminary data.</text>
</comment>
<evidence type="ECO:0000313" key="1">
    <source>
        <dbReference type="EMBL" id="POY42057.1"/>
    </source>
</evidence>
<proteinExistence type="predicted"/>
<reference evidence="1 2" key="1">
    <citation type="submission" date="2018-02" db="EMBL/GenBank/DDBJ databases">
        <title>Classification genera of Pasteurellaceae by whole genome sequence comparison.</title>
        <authorList>
            <person name="Christensen H."/>
        </authorList>
    </citation>
    <scope>NUCLEOTIDE SEQUENCE [LARGE SCALE GENOMIC DNA]</scope>
    <source>
        <strain evidence="1 2">20186H4H1</strain>
    </source>
</reference>
<evidence type="ECO:0000313" key="2">
    <source>
        <dbReference type="Proteomes" id="UP000237229"/>
    </source>
</evidence>
<organism evidence="1 2">
    <name type="scientific">Avibacterium endocarditidis</name>
    <dbReference type="NCBI Taxonomy" id="380674"/>
    <lineage>
        <taxon>Bacteria</taxon>
        <taxon>Pseudomonadati</taxon>
        <taxon>Pseudomonadota</taxon>
        <taxon>Gammaproteobacteria</taxon>
        <taxon>Pasteurellales</taxon>
        <taxon>Pasteurellaceae</taxon>
        <taxon>Avibacterium</taxon>
    </lineage>
</organism>
<accession>A0ABX4ZRC7</accession>
<gene>
    <name evidence="1" type="ORF">C3Z13_08160</name>
</gene>
<keyword evidence="2" id="KW-1185">Reference proteome</keyword>
<dbReference type="EMBL" id="PQVI01000100">
    <property type="protein sequence ID" value="POY42057.1"/>
    <property type="molecule type" value="Genomic_DNA"/>
</dbReference>
<protein>
    <submittedName>
        <fullName evidence="1">Uncharacterized protein</fullName>
    </submittedName>
</protein>